<dbReference type="EC" id="2.7.11.1" evidence="1"/>
<feature type="transmembrane region" description="Helical" evidence="8">
    <location>
        <begin position="498"/>
        <end position="521"/>
    </location>
</feature>
<evidence type="ECO:0000256" key="2">
    <source>
        <dbReference type="ARBA" id="ARBA00022679"/>
    </source>
</evidence>
<dbReference type="Gene3D" id="3.30.200.20">
    <property type="entry name" value="Phosphorylase Kinase, domain 1"/>
    <property type="match status" value="1"/>
</dbReference>
<keyword evidence="2" id="KW-0808">Transferase</keyword>
<dbReference type="AlphaFoldDB" id="A0A8T7MAA3"/>
<evidence type="ECO:0000256" key="6">
    <source>
        <dbReference type="PROSITE-ProRule" id="PRU10141"/>
    </source>
</evidence>
<feature type="compositionally biased region" description="Polar residues" evidence="7">
    <location>
        <begin position="356"/>
        <end position="365"/>
    </location>
</feature>
<dbReference type="Gene3D" id="1.10.510.10">
    <property type="entry name" value="Transferase(Phosphotransferase) domain 1"/>
    <property type="match status" value="1"/>
</dbReference>
<protein>
    <recommendedName>
        <fullName evidence="1">non-specific serine/threonine protein kinase</fullName>
        <ecNumber evidence="1">2.7.11.1</ecNumber>
    </recommendedName>
</protein>
<dbReference type="InterPro" id="IPR000719">
    <property type="entry name" value="Prot_kinase_dom"/>
</dbReference>
<feature type="region of interest" description="Disordered" evidence="7">
    <location>
        <begin position="418"/>
        <end position="439"/>
    </location>
</feature>
<keyword evidence="10" id="KW-0723">Serine/threonine-protein kinase</keyword>
<reference evidence="10 12" key="1">
    <citation type="submission" date="2020-06" db="EMBL/GenBank/DDBJ databases">
        <title>Anoxygenic phototrophic Chloroflexota member uses a Type I reaction center.</title>
        <authorList>
            <person name="Tsuji J.M."/>
            <person name="Shaw N.A."/>
            <person name="Nagashima S."/>
            <person name="Venkiteswaran J."/>
            <person name="Schiff S.L."/>
            <person name="Hanada S."/>
            <person name="Tank M."/>
            <person name="Neufeld J.D."/>
        </authorList>
    </citation>
    <scope>NUCLEOTIDE SEQUENCE [LARGE SCALE GENOMIC DNA]</scope>
    <source>
        <strain evidence="10">L227-S17</strain>
    </source>
</reference>
<dbReference type="Pfam" id="PF00069">
    <property type="entry name" value="Pkinase"/>
    <property type="match status" value="1"/>
</dbReference>
<dbReference type="GO" id="GO:0004674">
    <property type="term" value="F:protein serine/threonine kinase activity"/>
    <property type="evidence" value="ECO:0007669"/>
    <property type="project" value="UniProtKB-KW"/>
</dbReference>
<dbReference type="RefSeq" id="WP_341470805.1">
    <property type="nucleotide sequence ID" value="NZ_CP128400.1"/>
</dbReference>
<evidence type="ECO:0000256" key="8">
    <source>
        <dbReference type="SAM" id="Phobius"/>
    </source>
</evidence>
<feature type="region of interest" description="Disordered" evidence="7">
    <location>
        <begin position="756"/>
        <end position="783"/>
    </location>
</feature>
<evidence type="ECO:0000313" key="13">
    <source>
        <dbReference type="Proteomes" id="UP001431572"/>
    </source>
</evidence>
<dbReference type="GO" id="GO:0005524">
    <property type="term" value="F:ATP binding"/>
    <property type="evidence" value="ECO:0007669"/>
    <property type="project" value="UniProtKB-UniRule"/>
</dbReference>
<gene>
    <name evidence="10" type="ORF">HXX08_24180</name>
    <name evidence="11" type="ORF">OZ401_004522</name>
</gene>
<keyword evidence="8" id="KW-0472">Membrane</keyword>
<dbReference type="PROSITE" id="PS00108">
    <property type="entry name" value="PROTEIN_KINASE_ST"/>
    <property type="match status" value="1"/>
</dbReference>
<evidence type="ECO:0000256" key="4">
    <source>
        <dbReference type="ARBA" id="ARBA00022777"/>
    </source>
</evidence>
<dbReference type="PANTHER" id="PTHR43289:SF6">
    <property type="entry name" value="SERINE_THREONINE-PROTEIN KINASE NEKL-3"/>
    <property type="match status" value="1"/>
</dbReference>
<keyword evidence="13" id="KW-1185">Reference proteome</keyword>
<accession>A0A8T7MAA3</accession>
<name>A0A8T7MAA3_9CHLR</name>
<dbReference type="SUPFAM" id="SSF56112">
    <property type="entry name" value="Protein kinase-like (PK-like)"/>
    <property type="match status" value="1"/>
</dbReference>
<feature type="compositionally biased region" description="Low complexity" evidence="7">
    <location>
        <begin position="756"/>
        <end position="773"/>
    </location>
</feature>
<evidence type="ECO:0000256" key="1">
    <source>
        <dbReference type="ARBA" id="ARBA00012513"/>
    </source>
</evidence>
<dbReference type="InterPro" id="IPR011009">
    <property type="entry name" value="Kinase-like_dom_sf"/>
</dbReference>
<feature type="region of interest" description="Disordered" evidence="7">
    <location>
        <begin position="347"/>
        <end position="372"/>
    </location>
</feature>
<dbReference type="InterPro" id="IPR008271">
    <property type="entry name" value="Ser/Thr_kinase_AS"/>
</dbReference>
<keyword evidence="5 6" id="KW-0067">ATP-binding</keyword>
<evidence type="ECO:0000256" key="7">
    <source>
        <dbReference type="SAM" id="MobiDB-lite"/>
    </source>
</evidence>
<evidence type="ECO:0000259" key="9">
    <source>
        <dbReference type="PROSITE" id="PS50011"/>
    </source>
</evidence>
<evidence type="ECO:0000313" key="11">
    <source>
        <dbReference type="EMBL" id="WJW68900.1"/>
    </source>
</evidence>
<dbReference type="CDD" id="cd14014">
    <property type="entry name" value="STKc_PknB_like"/>
    <property type="match status" value="1"/>
</dbReference>
<keyword evidence="4 10" id="KW-0418">Kinase</keyword>
<feature type="domain" description="Protein kinase" evidence="9">
    <location>
        <begin position="11"/>
        <end position="289"/>
    </location>
</feature>
<dbReference type="EMBL" id="JACATZ010000003">
    <property type="protein sequence ID" value="NWJ48971.1"/>
    <property type="molecule type" value="Genomic_DNA"/>
</dbReference>
<organism evidence="10 12">
    <name type="scientific">Candidatus Chlorohelix allophototropha</name>
    <dbReference type="NCBI Taxonomy" id="3003348"/>
    <lineage>
        <taxon>Bacteria</taxon>
        <taxon>Bacillati</taxon>
        <taxon>Chloroflexota</taxon>
        <taxon>Chloroflexia</taxon>
        <taxon>Candidatus Chloroheliales</taxon>
        <taxon>Candidatus Chloroheliaceae</taxon>
        <taxon>Candidatus Chlorohelix</taxon>
    </lineage>
</organism>
<evidence type="ECO:0000313" key="10">
    <source>
        <dbReference type="EMBL" id="NWJ48971.1"/>
    </source>
</evidence>
<dbReference type="PROSITE" id="PS50011">
    <property type="entry name" value="PROTEIN_KINASE_DOM"/>
    <property type="match status" value="1"/>
</dbReference>
<evidence type="ECO:0000256" key="3">
    <source>
        <dbReference type="ARBA" id="ARBA00022741"/>
    </source>
</evidence>
<keyword evidence="8" id="KW-0812">Transmembrane</keyword>
<keyword evidence="8" id="KW-1133">Transmembrane helix</keyword>
<dbReference type="PANTHER" id="PTHR43289">
    <property type="entry name" value="MITOGEN-ACTIVATED PROTEIN KINASE KINASE KINASE 20-RELATED"/>
    <property type="match status" value="1"/>
</dbReference>
<evidence type="ECO:0000313" key="12">
    <source>
        <dbReference type="Proteomes" id="UP000521676"/>
    </source>
</evidence>
<dbReference type="SMART" id="SM00220">
    <property type="entry name" value="S_TKc"/>
    <property type="match status" value="1"/>
</dbReference>
<keyword evidence="3 6" id="KW-0547">Nucleotide-binding</keyword>
<feature type="binding site" evidence="6">
    <location>
        <position position="40"/>
    </location>
    <ligand>
        <name>ATP</name>
        <dbReference type="ChEBI" id="CHEBI:30616"/>
    </ligand>
</feature>
<dbReference type="Proteomes" id="UP000521676">
    <property type="component" value="Unassembled WGS sequence"/>
</dbReference>
<feature type="compositionally biased region" description="Pro residues" evidence="7">
    <location>
        <begin position="774"/>
        <end position="783"/>
    </location>
</feature>
<proteinExistence type="predicted"/>
<evidence type="ECO:0000256" key="5">
    <source>
        <dbReference type="ARBA" id="ARBA00022840"/>
    </source>
</evidence>
<dbReference type="EMBL" id="CP128400">
    <property type="protein sequence ID" value="WJW68900.1"/>
    <property type="molecule type" value="Genomic_DNA"/>
</dbReference>
<reference evidence="11" key="2">
    <citation type="journal article" date="2024" name="Nature">
        <title>Anoxygenic phototroph of the Chloroflexota uses a type I reaction centre.</title>
        <authorList>
            <person name="Tsuji J.M."/>
            <person name="Shaw N.A."/>
            <person name="Nagashima S."/>
            <person name="Venkiteswaran J.J."/>
            <person name="Schiff S.L."/>
            <person name="Watanabe T."/>
            <person name="Fukui M."/>
            <person name="Hanada S."/>
            <person name="Tank M."/>
            <person name="Neufeld J.D."/>
        </authorList>
    </citation>
    <scope>NUCLEOTIDE SEQUENCE</scope>
    <source>
        <strain evidence="11">L227-S17</strain>
    </source>
</reference>
<dbReference type="InterPro" id="IPR017441">
    <property type="entry name" value="Protein_kinase_ATP_BS"/>
</dbReference>
<dbReference type="PROSITE" id="PS00107">
    <property type="entry name" value="PROTEIN_KINASE_ATP"/>
    <property type="match status" value="1"/>
</dbReference>
<dbReference type="Proteomes" id="UP001431572">
    <property type="component" value="Chromosome 2"/>
</dbReference>
<sequence length="783" mass="84240">MPLKGIVRNRYQILEEIGRGGFGIAYRARDLLVNRDVVVKQLHEQFSADESNPKARRLFETEWQALASLSEHPNIVHLTDLLRDENAYVMQFISGGNLTELIKSRSKLPLLQSVILMAEVCNGLTAAHRLRIVHRDVKPSNILLTYDGHAKISDFGIAHQPHEGREADLTVSGSNLGTINYMAPEQARGDNRITPAADIYSVGATLYAAITGRYYLPFRAVKSDFDYDTMAYNFKLVRERTPDKPSKYNPYCPPMLNAVVLRCLEKEPKERYASADDVSVALNRVRTLLENERDKAYTEAEAAFNTGKWLIAIKAYDRVLAIEDEYLEAIEHREFAHKWLSPEDEELAYPAKEPDSSTPPAQSKPNAGAISDKAKAAAINGASPSSVDKAAGAVSSQNGAAASLSSAPRYASASYLNPQHELKPTPSPQASSGNFDQGYENVINNGAVNNSLPSSVADKNGYDKRISEIPESFAVEHAVEKDVSSSLSPFKPKMQIQWALVGIIAVFILGAVLVISGFVILNGQSNPKPSSPTIAAIATDTIDVSDTAQPPIPTITPNVAATVTFFAALTATAQPTVTPFSTATALPPTATAEPKIPVVVKSLLAKNYSSSLSGTNNDTFEQSDTLYFMMQISDGKPGEDLVLEFRVRGVSQAFLTDKTKLTQSDGIISFAKPLSYILPANYDLVIKFNDKIITGPIPFKIVAKPTTVTATATPIRTTTTAVVTTTTAAPTTVVITTPPPSTTTVATTTPAVSTTAAPTTVAATTPSVTATPTTTPPPTATTP</sequence>